<name>B8HZV2_RUMCH</name>
<keyword evidence="1" id="KW-0378">Hydrolase</keyword>
<dbReference type="RefSeq" id="WP_015924608.1">
    <property type="nucleotide sequence ID" value="NC_011898.1"/>
</dbReference>
<proteinExistence type="predicted"/>
<gene>
    <name evidence="1" type="ordered locus">Ccel_1093</name>
</gene>
<dbReference type="Pfam" id="PF13483">
    <property type="entry name" value="Lactamase_B_3"/>
    <property type="match status" value="1"/>
</dbReference>
<dbReference type="KEGG" id="cce:Ccel_1093"/>
<dbReference type="PANTHER" id="PTHR42967">
    <property type="entry name" value="METAL DEPENDENT HYDROLASE"/>
    <property type="match status" value="1"/>
</dbReference>
<dbReference type="InterPro" id="IPR036866">
    <property type="entry name" value="RibonucZ/Hydroxyglut_hydro"/>
</dbReference>
<dbReference type="SUPFAM" id="SSF56281">
    <property type="entry name" value="Metallo-hydrolase/oxidoreductase"/>
    <property type="match status" value="1"/>
</dbReference>
<dbReference type="PANTHER" id="PTHR42967:SF1">
    <property type="entry name" value="MBL FOLD METALLO-HYDROLASE"/>
    <property type="match status" value="1"/>
</dbReference>
<dbReference type="EMBL" id="CP001348">
    <property type="protein sequence ID" value="ACL75452.1"/>
    <property type="molecule type" value="Genomic_DNA"/>
</dbReference>
<dbReference type="Proteomes" id="UP000001349">
    <property type="component" value="Chromosome"/>
</dbReference>
<dbReference type="GO" id="GO:0016787">
    <property type="term" value="F:hydrolase activity"/>
    <property type="evidence" value="ECO:0007669"/>
    <property type="project" value="UniProtKB-KW"/>
</dbReference>
<dbReference type="AlphaFoldDB" id="B8HZV2"/>
<dbReference type="HOGENOM" id="CLU_070010_3_0_9"/>
<accession>B8HZV2</accession>
<dbReference type="OrthoDB" id="9789133at2"/>
<dbReference type="STRING" id="394503.Ccel_1093"/>
<organism evidence="1 2">
    <name type="scientific">Ruminiclostridium cellulolyticum (strain ATCC 35319 / DSM 5812 / JCM 6584 / H10)</name>
    <name type="common">Clostridium cellulolyticum</name>
    <dbReference type="NCBI Taxonomy" id="394503"/>
    <lineage>
        <taxon>Bacteria</taxon>
        <taxon>Bacillati</taxon>
        <taxon>Bacillota</taxon>
        <taxon>Clostridia</taxon>
        <taxon>Eubacteriales</taxon>
        <taxon>Oscillospiraceae</taxon>
        <taxon>Ruminiclostridium</taxon>
    </lineage>
</organism>
<sequence length="211" mass="23656">MKIKWFGHSCFLLTSDNGIRILTDPFNEQVGYPLPETRADIVTTSHDHYDHDNVEIIKGSYKHIKGIGDFTYDNITIRGVSTFHDEMGGAKRGKNTVFIYSIDDITICHLGDLGHALSQEQIKEIGKVDVLLVPIGGVYTIDGNTAIEVIKLLKPRISIPMHYKTEHLSFELDGLDSFLSKISGKRANCNEIVLNKDSLSEYSEILALDYL</sequence>
<keyword evidence="2" id="KW-1185">Reference proteome</keyword>
<evidence type="ECO:0000313" key="1">
    <source>
        <dbReference type="EMBL" id="ACL75452.1"/>
    </source>
</evidence>
<reference evidence="1 2" key="1">
    <citation type="submission" date="2009-01" db="EMBL/GenBank/DDBJ databases">
        <title>Complete sequence of Clostridium cellulolyticum H10.</title>
        <authorList>
            <consortium name="US DOE Joint Genome Institute"/>
            <person name="Lucas S."/>
            <person name="Copeland A."/>
            <person name="Lapidus A."/>
            <person name="Glavina del Rio T."/>
            <person name="Dalin E."/>
            <person name="Tice H."/>
            <person name="Bruce D."/>
            <person name="Goodwin L."/>
            <person name="Pitluck S."/>
            <person name="Chertkov O."/>
            <person name="Saunders E."/>
            <person name="Brettin T."/>
            <person name="Detter J.C."/>
            <person name="Han C."/>
            <person name="Larimer F."/>
            <person name="Land M."/>
            <person name="Hauser L."/>
            <person name="Kyrpides N."/>
            <person name="Ivanova N."/>
            <person name="Zhou J."/>
            <person name="Richardson P."/>
        </authorList>
    </citation>
    <scope>NUCLEOTIDE SEQUENCE [LARGE SCALE GENOMIC DNA]</scope>
    <source>
        <strain evidence="2">ATCC 35319 / DSM 5812 / JCM 6584 / H10</strain>
    </source>
</reference>
<protein>
    <submittedName>
        <fullName evidence="1">Zn-dependent hydrolase of the beta-lactamase fold protein</fullName>
    </submittedName>
</protein>
<dbReference type="eggNOG" id="COG2220">
    <property type="taxonomic scope" value="Bacteria"/>
</dbReference>
<evidence type="ECO:0000313" key="2">
    <source>
        <dbReference type="Proteomes" id="UP000001349"/>
    </source>
</evidence>
<dbReference type="Gene3D" id="3.60.15.10">
    <property type="entry name" value="Ribonuclease Z/Hydroxyacylglutathione hydrolase-like"/>
    <property type="match status" value="1"/>
</dbReference>